<protein>
    <submittedName>
        <fullName evidence="1">Uncharacterized protein</fullName>
    </submittedName>
</protein>
<organism evidence="1 2">
    <name type="scientific">Corynebacterium suedekumii</name>
    <dbReference type="NCBI Taxonomy" id="3049801"/>
    <lineage>
        <taxon>Bacteria</taxon>
        <taxon>Bacillati</taxon>
        <taxon>Actinomycetota</taxon>
        <taxon>Actinomycetes</taxon>
        <taxon>Mycobacteriales</taxon>
        <taxon>Corynebacteriaceae</taxon>
        <taxon>Corynebacterium</taxon>
    </lineage>
</organism>
<sequence length="80" mass="8793">MIDRYAAFGHHFFQIAVAEPVAAVPPDRPQDDFTGEMTTGEDAYGCDYFTQVFLSPELCNSTISSDYDLLLPLPSSEGRG</sequence>
<dbReference type="EMBL" id="CP126970">
    <property type="protein sequence ID" value="WIM70595.1"/>
    <property type="molecule type" value="Genomic_DNA"/>
</dbReference>
<reference evidence="1 2" key="1">
    <citation type="submission" date="2023-05" db="EMBL/GenBank/DDBJ databases">
        <title>Corynebacterium suedekumii sp. nov. and Corynebacterium breve sp. nov. isolated from raw cow's milk.</title>
        <authorList>
            <person name="Baer M.K."/>
            <person name="Mehl L."/>
            <person name="Hellmuth R."/>
            <person name="Marke G."/>
            <person name="Lipski A."/>
        </authorList>
    </citation>
    <scope>NUCLEOTIDE SEQUENCE [LARGE SCALE GENOMIC DNA]</scope>
    <source>
        <strain evidence="1 2">LM112</strain>
    </source>
</reference>
<dbReference type="Proteomes" id="UP001238805">
    <property type="component" value="Chromosome"/>
</dbReference>
<proteinExistence type="predicted"/>
<name>A0ABY8VSR3_9CORY</name>
<accession>A0ABY8VSR3</accession>
<evidence type="ECO:0000313" key="2">
    <source>
        <dbReference type="Proteomes" id="UP001238805"/>
    </source>
</evidence>
<dbReference type="RefSeq" id="WP_284875180.1">
    <property type="nucleotide sequence ID" value="NZ_CP126970.1"/>
</dbReference>
<evidence type="ECO:0000313" key="1">
    <source>
        <dbReference type="EMBL" id="WIM70595.1"/>
    </source>
</evidence>
<gene>
    <name evidence="1" type="ORF">QP029_01785</name>
</gene>
<keyword evidence="2" id="KW-1185">Reference proteome</keyword>